<evidence type="ECO:0000313" key="11">
    <source>
        <dbReference type="Proteomes" id="UP001164459"/>
    </source>
</evidence>
<comment type="subcellular location">
    <subcellularLocation>
        <location evidence="1">Cell membrane</location>
        <topology evidence="1">Multi-pass membrane protein</topology>
    </subcellularLocation>
</comment>
<evidence type="ECO:0000256" key="7">
    <source>
        <dbReference type="ARBA" id="ARBA00023136"/>
    </source>
</evidence>
<sequence>MLTRLPHLALRFRLAVLFVAVVWIAVGAYSLATLKIEAYPDVSDTQVVVITTLPGYAAEEVEQLVTVPIERALGSVPHVIGRRSRTIFGLSVVELTFDDAIDDLVARQVVLEKLRAADLPPGVDSSLGPMSTAIGEMLRYHLVSDTLTTMQLRTLQDWVVAPRLLQAPGVADVVTFGGEVRQYQVELDPLALEKFHLSIDDIAAAIQDNNENAGGGVIDNGQQSIAVRSVGQLQTAEDIASTMVGVDEGVPIFVRDVATVKIGAAPPTGIFGLDEAQGGVEGVVLMRRWENPSEVLKGIHARVEALNAGEELTGARIEAFYDRSELVGRTLRTVARTLAEGVTIVVLVLVFLLGSVRAALLTALTIPLSLLFAFACMKLAGIPANLLSLGALDFGIIVDGSLVMVEAIVHRLQQRAEPQAPADPALIGEAACGVARPIVFSLAIIISAYLPLFMLQRVERRLFTPMAFTVSAALLGSLLLCLTLTPVLASYLFRGGVASRGSRVMAAITRGYAWLIRRLVRRAGLVVAGAALGTVVALVLLGRRVGTEFLPQLDEGSIWIRCNLPRGLSLFKSAEIATTIRGLVRQSPEVRLVASQTGRNDSGTDPYGPNRNEFLVDLQPYDTWPKGQVKADLVETLATRLRAAIPGGTFSFTQPILDNATEAATGSSADLAIILRGPDLGQLRRLAVQSREIVAGIAGAADTAIEQEAPQEQLRLRLRRADMARYGVDVTDVQQLVSLAIGGRPIATVYEGSRRFAAALRFIPEARASGEAIGRLLITPRRGGRVPLAEVADIDVVEGATIIARRENHRQITVRTNIRGRDQGGFVAEAQRRLRAALQLPPGYHVEWGGQFENLERARRRLVVILPLTLGIIVSLLFFAFRSLRWALLVLACVPFSLLGGVLALWLRGIHLSVSAAVGMVSLFGVAVMSGVLLAESIRAAGAGDDVRERTVQGATRAVRPLLLMILVALLGMVPAARATGIGSDVQRPLATVVVGGLVSTLLLTLLVLPCAASLVRPGRRRPGKSDEKDMSDQSCSEVHDL</sequence>
<feature type="transmembrane region" description="Helical" evidence="9">
    <location>
        <begin position="862"/>
        <end position="881"/>
    </location>
</feature>
<feature type="transmembrane region" description="Helical" evidence="9">
    <location>
        <begin position="334"/>
        <end position="353"/>
    </location>
</feature>
<proteinExistence type="inferred from homology"/>
<keyword evidence="6 9" id="KW-1133">Transmembrane helix</keyword>
<dbReference type="Gene3D" id="1.20.1640.10">
    <property type="entry name" value="Multidrug efflux transporter AcrB transmembrane domain"/>
    <property type="match status" value="2"/>
</dbReference>
<dbReference type="InterPro" id="IPR004763">
    <property type="entry name" value="CusA-like"/>
</dbReference>
<keyword evidence="11" id="KW-1185">Reference proteome</keyword>
<dbReference type="SUPFAM" id="SSF82866">
    <property type="entry name" value="Multidrug efflux transporter AcrB transmembrane domain"/>
    <property type="match status" value="2"/>
</dbReference>
<reference evidence="10" key="1">
    <citation type="submission" date="2022-11" db="EMBL/GenBank/DDBJ databases">
        <title>Minimal conservation of predation-associated metabolite biosynthetic gene clusters underscores biosynthetic potential of Myxococcota including descriptions for ten novel species: Archangium lansinium sp. nov., Myxococcus landrumus sp. nov., Nannocystis bai.</title>
        <authorList>
            <person name="Ahearne A."/>
            <person name="Stevens C."/>
            <person name="Dowd S."/>
        </authorList>
    </citation>
    <scope>NUCLEOTIDE SEQUENCE</scope>
    <source>
        <strain evidence="10">Fl3</strain>
    </source>
</reference>
<feature type="transmembrane region" description="Helical" evidence="9">
    <location>
        <begin position="430"/>
        <end position="450"/>
    </location>
</feature>
<keyword evidence="7 9" id="KW-0472">Membrane</keyword>
<feature type="compositionally biased region" description="Basic and acidic residues" evidence="8">
    <location>
        <begin position="1024"/>
        <end position="1042"/>
    </location>
</feature>
<keyword evidence="3" id="KW-0813">Transport</keyword>
<name>A0ABY7GT13_9BACT</name>
<dbReference type="Gene3D" id="3.30.70.1430">
    <property type="entry name" value="Multidrug efflux transporter AcrB pore domain"/>
    <property type="match status" value="2"/>
</dbReference>
<dbReference type="Pfam" id="PF00873">
    <property type="entry name" value="ACR_tran"/>
    <property type="match status" value="1"/>
</dbReference>
<feature type="transmembrane region" description="Helical" evidence="9">
    <location>
        <begin position="958"/>
        <end position="978"/>
    </location>
</feature>
<feature type="transmembrane region" description="Helical" evidence="9">
    <location>
        <begin position="12"/>
        <end position="32"/>
    </location>
</feature>
<protein>
    <submittedName>
        <fullName evidence="10">CusA/CzcA family heavy metal efflux RND transporter</fullName>
    </submittedName>
</protein>
<dbReference type="Gene3D" id="3.30.70.1320">
    <property type="entry name" value="Multidrug efflux transporter AcrB pore domain like"/>
    <property type="match status" value="1"/>
</dbReference>
<gene>
    <name evidence="10" type="ORF">O0S08_28195</name>
</gene>
<dbReference type="InterPro" id="IPR027463">
    <property type="entry name" value="AcrB_DN_DC_subdom"/>
</dbReference>
<dbReference type="PANTHER" id="PTHR32063:SF17">
    <property type="entry name" value="CATION EFFLUX SYSTEM PROTEIN"/>
    <property type="match status" value="1"/>
</dbReference>
<dbReference type="Gene3D" id="3.30.2090.10">
    <property type="entry name" value="Multidrug efflux transporter AcrB TolC docking domain, DN and DC subdomains"/>
    <property type="match status" value="2"/>
</dbReference>
<feature type="transmembrane region" description="Helical" evidence="9">
    <location>
        <begin position="913"/>
        <end position="935"/>
    </location>
</feature>
<organism evidence="10 11">
    <name type="scientific">Nannocystis punicea</name>
    <dbReference type="NCBI Taxonomy" id="2995304"/>
    <lineage>
        <taxon>Bacteria</taxon>
        <taxon>Pseudomonadati</taxon>
        <taxon>Myxococcota</taxon>
        <taxon>Polyangia</taxon>
        <taxon>Nannocystales</taxon>
        <taxon>Nannocystaceae</taxon>
        <taxon>Nannocystis</taxon>
    </lineage>
</organism>
<feature type="region of interest" description="Disordered" evidence="8">
    <location>
        <begin position="1018"/>
        <end position="1042"/>
    </location>
</feature>
<dbReference type="PRINTS" id="PR00702">
    <property type="entry name" value="ACRIFLAVINRP"/>
</dbReference>
<feature type="transmembrane region" description="Helical" evidence="9">
    <location>
        <begin position="990"/>
        <end position="1016"/>
    </location>
</feature>
<accession>A0ABY7GT13</accession>
<dbReference type="EMBL" id="CP114040">
    <property type="protein sequence ID" value="WAS90093.1"/>
    <property type="molecule type" value="Genomic_DNA"/>
</dbReference>
<evidence type="ECO:0000313" key="10">
    <source>
        <dbReference type="EMBL" id="WAS90093.1"/>
    </source>
</evidence>
<evidence type="ECO:0000256" key="4">
    <source>
        <dbReference type="ARBA" id="ARBA00022475"/>
    </source>
</evidence>
<evidence type="ECO:0000256" key="2">
    <source>
        <dbReference type="ARBA" id="ARBA00010942"/>
    </source>
</evidence>
<evidence type="ECO:0000256" key="8">
    <source>
        <dbReference type="SAM" id="MobiDB-lite"/>
    </source>
</evidence>
<keyword evidence="5 9" id="KW-0812">Transmembrane</keyword>
<comment type="similarity">
    <text evidence="2">Belongs to the resistance-nodulation-cell division (RND) (TC 2.A.6) family.</text>
</comment>
<dbReference type="NCBIfam" id="TIGR00914">
    <property type="entry name" value="2A0601"/>
    <property type="match status" value="1"/>
</dbReference>
<feature type="transmembrane region" description="Helical" evidence="9">
    <location>
        <begin position="888"/>
        <end position="907"/>
    </location>
</feature>
<feature type="transmembrane region" description="Helical" evidence="9">
    <location>
        <begin position="470"/>
        <end position="493"/>
    </location>
</feature>
<evidence type="ECO:0000256" key="9">
    <source>
        <dbReference type="SAM" id="Phobius"/>
    </source>
</evidence>
<dbReference type="SUPFAM" id="SSF82714">
    <property type="entry name" value="Multidrug efflux transporter AcrB TolC docking domain, DN and DC subdomains"/>
    <property type="match status" value="2"/>
</dbReference>
<dbReference type="SUPFAM" id="SSF82693">
    <property type="entry name" value="Multidrug efflux transporter AcrB pore domain, PN1, PN2, PC1 and PC2 subdomains"/>
    <property type="match status" value="3"/>
</dbReference>
<dbReference type="PANTHER" id="PTHR32063">
    <property type="match status" value="1"/>
</dbReference>
<keyword evidence="4" id="KW-1003">Cell membrane</keyword>
<evidence type="ECO:0000256" key="5">
    <source>
        <dbReference type="ARBA" id="ARBA00022692"/>
    </source>
</evidence>
<dbReference type="Proteomes" id="UP001164459">
    <property type="component" value="Chromosome"/>
</dbReference>
<dbReference type="InterPro" id="IPR001036">
    <property type="entry name" value="Acrflvin-R"/>
</dbReference>
<evidence type="ECO:0000256" key="6">
    <source>
        <dbReference type="ARBA" id="ARBA00022989"/>
    </source>
</evidence>
<evidence type="ECO:0000256" key="1">
    <source>
        <dbReference type="ARBA" id="ARBA00004651"/>
    </source>
</evidence>
<dbReference type="Gene3D" id="3.30.70.1440">
    <property type="entry name" value="Multidrug efflux transporter AcrB pore domain"/>
    <property type="match status" value="1"/>
</dbReference>
<feature type="transmembrane region" description="Helical" evidence="9">
    <location>
        <begin position="523"/>
        <end position="542"/>
    </location>
</feature>
<evidence type="ECO:0000256" key="3">
    <source>
        <dbReference type="ARBA" id="ARBA00022448"/>
    </source>
</evidence>
<dbReference type="RefSeq" id="WP_269032427.1">
    <property type="nucleotide sequence ID" value="NZ_CP114040.1"/>
</dbReference>